<proteinExistence type="predicted"/>
<gene>
    <name evidence="2" type="ORF">BofuT4_uP095300.1</name>
</gene>
<dbReference type="Proteomes" id="UP000008177">
    <property type="component" value="Unplaced contigs"/>
</dbReference>
<feature type="compositionally biased region" description="Basic and acidic residues" evidence="1">
    <location>
        <begin position="1"/>
        <end position="10"/>
    </location>
</feature>
<name>G2YDH4_BOTF4</name>
<dbReference type="AlphaFoldDB" id="G2YDH4"/>
<reference evidence="3" key="1">
    <citation type="journal article" date="2011" name="PLoS Genet.">
        <title>Genomic analysis of the necrotrophic fungal pathogens Sclerotinia sclerotiorum and Botrytis cinerea.</title>
        <authorList>
            <person name="Amselem J."/>
            <person name="Cuomo C.A."/>
            <person name="van Kan J.A."/>
            <person name="Viaud M."/>
            <person name="Benito E.P."/>
            <person name="Couloux A."/>
            <person name="Coutinho P.M."/>
            <person name="de Vries R.P."/>
            <person name="Dyer P.S."/>
            <person name="Fillinger S."/>
            <person name="Fournier E."/>
            <person name="Gout L."/>
            <person name="Hahn M."/>
            <person name="Kohn L."/>
            <person name="Lapalu N."/>
            <person name="Plummer K.M."/>
            <person name="Pradier J.M."/>
            <person name="Quevillon E."/>
            <person name="Sharon A."/>
            <person name="Simon A."/>
            <person name="ten Have A."/>
            <person name="Tudzynski B."/>
            <person name="Tudzynski P."/>
            <person name="Wincker P."/>
            <person name="Andrew M."/>
            <person name="Anthouard V."/>
            <person name="Beever R.E."/>
            <person name="Beffa R."/>
            <person name="Benoit I."/>
            <person name="Bouzid O."/>
            <person name="Brault B."/>
            <person name="Chen Z."/>
            <person name="Choquer M."/>
            <person name="Collemare J."/>
            <person name="Cotton P."/>
            <person name="Danchin E.G."/>
            <person name="Da Silva C."/>
            <person name="Gautier A."/>
            <person name="Giraud C."/>
            <person name="Giraud T."/>
            <person name="Gonzalez C."/>
            <person name="Grossetete S."/>
            <person name="Guldener U."/>
            <person name="Henrissat B."/>
            <person name="Howlett B.J."/>
            <person name="Kodira C."/>
            <person name="Kretschmer M."/>
            <person name="Lappartient A."/>
            <person name="Leroch M."/>
            <person name="Levis C."/>
            <person name="Mauceli E."/>
            <person name="Neuveglise C."/>
            <person name="Oeser B."/>
            <person name="Pearson M."/>
            <person name="Poulain J."/>
            <person name="Poussereau N."/>
            <person name="Quesneville H."/>
            <person name="Rascle C."/>
            <person name="Schumacher J."/>
            <person name="Segurens B."/>
            <person name="Sexton A."/>
            <person name="Silva E."/>
            <person name="Sirven C."/>
            <person name="Soanes D.M."/>
            <person name="Talbot N.J."/>
            <person name="Templeton M."/>
            <person name="Yandava C."/>
            <person name="Yarden O."/>
            <person name="Zeng Q."/>
            <person name="Rollins J.A."/>
            <person name="Lebrun M.H."/>
            <person name="Dickman M."/>
        </authorList>
    </citation>
    <scope>NUCLEOTIDE SEQUENCE [LARGE SCALE GENOMIC DNA]</scope>
    <source>
        <strain evidence="3">T4</strain>
    </source>
</reference>
<protein>
    <submittedName>
        <fullName evidence="2">Uncharacterized protein</fullName>
    </submittedName>
</protein>
<feature type="compositionally biased region" description="Polar residues" evidence="1">
    <location>
        <begin position="11"/>
        <end position="24"/>
    </location>
</feature>
<feature type="region of interest" description="Disordered" evidence="1">
    <location>
        <begin position="1"/>
        <end position="24"/>
    </location>
</feature>
<accession>G2YDH4</accession>
<dbReference type="InParanoid" id="G2YDH4"/>
<dbReference type="HOGENOM" id="CLU_2793709_0_0_1"/>
<evidence type="ECO:0000256" key="1">
    <source>
        <dbReference type="SAM" id="MobiDB-lite"/>
    </source>
</evidence>
<sequence length="68" mass="8152">MQSIPREKKQTSYNDTPAQETTANPADLLQLTNLFIIHKFEISRLIYRYENMRVVNYMYVYLHTIPTQ</sequence>
<dbReference type="EMBL" id="FQ790321">
    <property type="protein sequence ID" value="CCD49822.1"/>
    <property type="molecule type" value="Genomic_DNA"/>
</dbReference>
<evidence type="ECO:0000313" key="2">
    <source>
        <dbReference type="EMBL" id="CCD49822.1"/>
    </source>
</evidence>
<organism evidence="2 3">
    <name type="scientific">Botryotinia fuckeliana (strain T4)</name>
    <name type="common">Noble rot fungus</name>
    <name type="synonym">Botrytis cinerea</name>
    <dbReference type="NCBI Taxonomy" id="999810"/>
    <lineage>
        <taxon>Eukaryota</taxon>
        <taxon>Fungi</taxon>
        <taxon>Dikarya</taxon>
        <taxon>Ascomycota</taxon>
        <taxon>Pezizomycotina</taxon>
        <taxon>Leotiomycetes</taxon>
        <taxon>Helotiales</taxon>
        <taxon>Sclerotiniaceae</taxon>
        <taxon>Botrytis</taxon>
    </lineage>
</organism>
<evidence type="ECO:0000313" key="3">
    <source>
        <dbReference type="Proteomes" id="UP000008177"/>
    </source>
</evidence>